<organism evidence="2 3">
    <name type="scientific">Micromonospora andamanensis</name>
    <dbReference type="NCBI Taxonomy" id="1287068"/>
    <lineage>
        <taxon>Bacteria</taxon>
        <taxon>Bacillati</taxon>
        <taxon>Actinomycetota</taxon>
        <taxon>Actinomycetes</taxon>
        <taxon>Micromonosporales</taxon>
        <taxon>Micromonosporaceae</taxon>
        <taxon>Micromonospora</taxon>
    </lineage>
</organism>
<gene>
    <name evidence="2" type="ORF">Van01_58270</name>
</gene>
<comment type="caution">
    <text evidence="2">The sequence shown here is derived from an EMBL/GenBank/DDBJ whole genome shotgun (WGS) entry which is preliminary data.</text>
</comment>
<evidence type="ECO:0000313" key="3">
    <source>
        <dbReference type="Proteomes" id="UP000647017"/>
    </source>
</evidence>
<dbReference type="EMBL" id="BOOZ01000057">
    <property type="protein sequence ID" value="GIJ12613.1"/>
    <property type="molecule type" value="Genomic_DNA"/>
</dbReference>
<dbReference type="Proteomes" id="UP000647017">
    <property type="component" value="Unassembled WGS sequence"/>
</dbReference>
<feature type="region of interest" description="Disordered" evidence="1">
    <location>
        <begin position="61"/>
        <end position="97"/>
    </location>
</feature>
<sequence>MGRPLTIIPGLRQSVMFDVAVALYRRHGVERRPRVCKACGQAAPCPVRLHAELVIATAGADPQQFEDAPPPGHTGFRVGGRSRPIDDDALTYERHDD</sequence>
<evidence type="ECO:0000313" key="2">
    <source>
        <dbReference type="EMBL" id="GIJ12613.1"/>
    </source>
</evidence>
<feature type="compositionally biased region" description="Basic and acidic residues" evidence="1">
    <location>
        <begin position="83"/>
        <end position="97"/>
    </location>
</feature>
<reference evidence="2 3" key="1">
    <citation type="submission" date="2021-01" db="EMBL/GenBank/DDBJ databases">
        <title>Whole genome shotgun sequence of Verrucosispora andamanensis NBRC 109075.</title>
        <authorList>
            <person name="Komaki H."/>
            <person name="Tamura T."/>
        </authorList>
    </citation>
    <scope>NUCLEOTIDE SEQUENCE [LARGE SCALE GENOMIC DNA]</scope>
    <source>
        <strain evidence="2 3">NBRC 109075</strain>
    </source>
</reference>
<keyword evidence="3" id="KW-1185">Reference proteome</keyword>
<name>A0ABQ4I3Z3_9ACTN</name>
<evidence type="ECO:0000256" key="1">
    <source>
        <dbReference type="SAM" id="MobiDB-lite"/>
    </source>
</evidence>
<proteinExistence type="predicted"/>
<accession>A0ABQ4I3Z3</accession>
<protein>
    <submittedName>
        <fullName evidence="2">Uncharacterized protein</fullName>
    </submittedName>
</protein>